<gene>
    <name evidence="1" type="ORF">A3C07_01300</name>
</gene>
<name>A0A1G2KIE2_9BACT</name>
<comment type="caution">
    <text evidence="1">The sequence shown here is derived from an EMBL/GenBank/DDBJ whole genome shotgun (WGS) entry which is preliminary data.</text>
</comment>
<accession>A0A1G2KIE2</accession>
<evidence type="ECO:0000313" key="2">
    <source>
        <dbReference type="Proteomes" id="UP000179023"/>
    </source>
</evidence>
<dbReference type="AlphaFoldDB" id="A0A1G2KIE2"/>
<dbReference type="EMBL" id="MHQI01000044">
    <property type="protein sequence ID" value="OGZ99236.1"/>
    <property type="molecule type" value="Genomic_DNA"/>
</dbReference>
<protein>
    <submittedName>
        <fullName evidence="1">Uncharacterized protein</fullName>
    </submittedName>
</protein>
<proteinExistence type="predicted"/>
<reference evidence="1 2" key="1">
    <citation type="journal article" date="2016" name="Nat. Commun.">
        <title>Thousands of microbial genomes shed light on interconnected biogeochemical processes in an aquifer system.</title>
        <authorList>
            <person name="Anantharaman K."/>
            <person name="Brown C.T."/>
            <person name="Hug L.A."/>
            <person name="Sharon I."/>
            <person name="Castelle C.J."/>
            <person name="Probst A.J."/>
            <person name="Thomas B.C."/>
            <person name="Singh A."/>
            <person name="Wilkins M.J."/>
            <person name="Karaoz U."/>
            <person name="Brodie E.L."/>
            <person name="Williams K.H."/>
            <person name="Hubbard S.S."/>
            <person name="Banfield J.F."/>
        </authorList>
    </citation>
    <scope>NUCLEOTIDE SEQUENCE [LARGE SCALE GENOMIC DNA]</scope>
</reference>
<organism evidence="1 2">
    <name type="scientific">Candidatus Sungbacteria bacterium RIFCSPHIGHO2_02_FULL_47_11</name>
    <dbReference type="NCBI Taxonomy" id="1802270"/>
    <lineage>
        <taxon>Bacteria</taxon>
        <taxon>Candidatus Sungiibacteriota</taxon>
    </lineage>
</organism>
<dbReference type="Proteomes" id="UP000179023">
    <property type="component" value="Unassembled WGS sequence"/>
</dbReference>
<sequence length="600" mass="70280">MAPEARKCQNCAKEFHIDTDDFAFYRRLQVPSPTWCPECRMIRRFLFRNEHQLFRRKNDRTGKELFSGFPQSTPVKVYDHDYWLSDGWDPMSYGREYDFSRPFFEQFRELLYAVPFPSRDIHNMVNSDYSNQADSLRNAYLCFDCTELENCAYIISAVHSKESFDLFETRHSELCYEGYMIDESYRVFFSVNCEECTDIWFSKNLMGCSNCFGCMNLRNKSYHIFNKPYSKEEYKKQLAQFDIGSYRVKEDLVKQAREFWKKHPERFTIAIRVVNSTGEHIEKSKNLKYCYSIHGGEDLAYCQFITGPATDSYDYTIWGAGASRIYESITCGLECDGLRFCWNCWPSSKNLEYSAYCRSSSDLFGCAGLKKKQYCILNKQYSQDDYLALREKIVQNMNNAPYTDKRGRVYRYGEFFPPEFSPFAYNETFAFDFFPLSREAAENAGYTWRVPEVRHYDTTVNASELPDHIKDIDDSILKEIIKCASCGRAYRIIQMELEFYKNVGVPLPRLCHDCRFQERFKFINPPKFWAAKCQCAGGASDPPAIRRAGQQPATGFQYQNTAVHPSHNSEEHCPNEFETSYAPGRPEIVYCEHCYKSEVA</sequence>
<evidence type="ECO:0000313" key="1">
    <source>
        <dbReference type="EMBL" id="OGZ99236.1"/>
    </source>
</evidence>